<feature type="compositionally biased region" description="Acidic residues" evidence="3">
    <location>
        <begin position="246"/>
        <end position="267"/>
    </location>
</feature>
<dbReference type="GeneTree" id="ENSGT00940000155715"/>
<dbReference type="Pfam" id="PF00017">
    <property type="entry name" value="SH2"/>
    <property type="match status" value="1"/>
</dbReference>
<protein>
    <submittedName>
        <fullName evidence="5">B cell linker</fullName>
    </submittedName>
</protein>
<dbReference type="Proteomes" id="UP000694558">
    <property type="component" value="Chromosome 15"/>
</dbReference>
<evidence type="ECO:0000313" key="5">
    <source>
        <dbReference type="Ensembl" id="ENSSMAP00000023393.1"/>
    </source>
</evidence>
<dbReference type="GO" id="GO:0007169">
    <property type="term" value="P:cell surface receptor protein tyrosine kinase signaling pathway"/>
    <property type="evidence" value="ECO:0007669"/>
    <property type="project" value="TreeGrafter"/>
</dbReference>
<dbReference type="SUPFAM" id="SSF47769">
    <property type="entry name" value="SAM/Pointed domain"/>
    <property type="match status" value="1"/>
</dbReference>
<feature type="domain" description="SH2" evidence="4">
    <location>
        <begin position="465"/>
        <end position="572"/>
    </location>
</feature>
<dbReference type="InterPro" id="IPR000980">
    <property type="entry name" value="SH2"/>
</dbReference>
<evidence type="ECO:0000259" key="4">
    <source>
        <dbReference type="PROSITE" id="PS50001"/>
    </source>
</evidence>
<dbReference type="AlphaFoldDB" id="A0A8D3ATT3"/>
<reference evidence="5" key="1">
    <citation type="submission" date="2023-05" db="EMBL/GenBank/DDBJ databases">
        <title>High-quality long-read genome of Scophthalmus maximus.</title>
        <authorList>
            <person name="Lien S."/>
            <person name="Martinez P."/>
        </authorList>
    </citation>
    <scope>NUCLEOTIDE SEQUENCE [LARGE SCALE GENOMIC DNA]</scope>
</reference>
<evidence type="ECO:0000256" key="1">
    <source>
        <dbReference type="ARBA" id="ARBA00022999"/>
    </source>
</evidence>
<dbReference type="GO" id="GO:0035556">
    <property type="term" value="P:intracellular signal transduction"/>
    <property type="evidence" value="ECO:0007669"/>
    <property type="project" value="TreeGrafter"/>
</dbReference>
<evidence type="ECO:0000256" key="2">
    <source>
        <dbReference type="PROSITE-ProRule" id="PRU00191"/>
    </source>
</evidence>
<keyword evidence="1 2" id="KW-0727">SH2 domain</keyword>
<sequence length="574" mass="64914">MVSKPASSRRLLALNILKSIANRPSKEKTTQPGAGRCVRAAERDGSVCYCTSKGGTPAQKFPVETEMNLPSREECEGWDQARVALFMCQNKMPECATMVKKLRINGHRLLNLSDSDMSKFSLIHQPQLQKIVQDIKKTDDSFLDKLRRLKNKPSPKVPARDYRDDDQLSEPDYDNGMYEDPREEPDDSYEPPPSHRAFPTTPSASFPRGDYLDSCRNQPSRQPRKPLRPGKASKQLPPEPTHKGSDEEDYISPDGSNDDDNYIEPDENQPAKPVVNCRSRAGRDRPMLPTPSQEHPPCPDFYEVPDTEESSLSTPARRLCPVSTPQLLALPPKHSPRQNMQRSPPTVQEAEGEDEYEVCDKDDRSCDKTTERPPPLLPKPLPRVSPKPPIRLRLDLKPRAFESQTLPVMKTDHKAPPKAFTLDLKRPKIPLPQLTFPKPTDRGSVPADNRSTDEDKDADVYEKPWYASACDRKTADDVLLRSNKDGAFMVRKSSGQDAQQPYTLVVFYKDRVYNIPIRFIANTQQYALGREKKGEEHFSSVCHIIESHQRNPLVLIDSQSNSKDATKLSYPVKP</sequence>
<dbReference type="Gene3D" id="1.10.150.50">
    <property type="entry name" value="Transcription Factor, Ets-1"/>
    <property type="match status" value="1"/>
</dbReference>
<dbReference type="PANTHER" id="PTHR14098">
    <property type="entry name" value="SH2 DOMAIN CONTAINING PROTEIN"/>
    <property type="match status" value="1"/>
</dbReference>
<dbReference type="SMART" id="SM00252">
    <property type="entry name" value="SH2"/>
    <property type="match status" value="1"/>
</dbReference>
<organism evidence="5 6">
    <name type="scientific">Scophthalmus maximus</name>
    <name type="common">Turbot</name>
    <name type="synonym">Psetta maxima</name>
    <dbReference type="NCBI Taxonomy" id="52904"/>
    <lineage>
        <taxon>Eukaryota</taxon>
        <taxon>Metazoa</taxon>
        <taxon>Chordata</taxon>
        <taxon>Craniata</taxon>
        <taxon>Vertebrata</taxon>
        <taxon>Euteleostomi</taxon>
        <taxon>Actinopterygii</taxon>
        <taxon>Neopterygii</taxon>
        <taxon>Teleostei</taxon>
        <taxon>Neoteleostei</taxon>
        <taxon>Acanthomorphata</taxon>
        <taxon>Carangaria</taxon>
        <taxon>Pleuronectiformes</taxon>
        <taxon>Pleuronectoidei</taxon>
        <taxon>Scophthalmidae</taxon>
        <taxon>Scophthalmus</taxon>
    </lineage>
</organism>
<proteinExistence type="predicted"/>
<dbReference type="CDD" id="cd09929">
    <property type="entry name" value="SH2_BLNK_SLP-76"/>
    <property type="match status" value="1"/>
</dbReference>
<feature type="compositionally biased region" description="Polar residues" evidence="3">
    <location>
        <begin position="337"/>
        <end position="346"/>
    </location>
</feature>
<feature type="region of interest" description="Disordered" evidence="3">
    <location>
        <begin position="147"/>
        <end position="398"/>
    </location>
</feature>
<name>A0A8D3ATT3_SCOMX</name>
<dbReference type="InterPro" id="IPR036860">
    <property type="entry name" value="SH2_dom_sf"/>
</dbReference>
<gene>
    <name evidence="5" type="primary">blnk</name>
</gene>
<dbReference type="InterPro" id="IPR013761">
    <property type="entry name" value="SAM/pointed_sf"/>
</dbReference>
<dbReference type="PROSITE" id="PS50001">
    <property type="entry name" value="SH2"/>
    <property type="match status" value="1"/>
</dbReference>
<dbReference type="Ensembl" id="ENSSMAT00000023660.2">
    <property type="protein sequence ID" value="ENSSMAP00000023393.1"/>
    <property type="gene ID" value="ENSSMAG00000014278.2"/>
</dbReference>
<feature type="compositionally biased region" description="Basic and acidic residues" evidence="3">
    <location>
        <begin position="358"/>
        <end position="371"/>
    </location>
</feature>
<evidence type="ECO:0000256" key="3">
    <source>
        <dbReference type="SAM" id="MobiDB-lite"/>
    </source>
</evidence>
<dbReference type="SUPFAM" id="SSF55550">
    <property type="entry name" value="SH2 domain"/>
    <property type="match status" value="1"/>
</dbReference>
<evidence type="ECO:0000313" key="6">
    <source>
        <dbReference type="Proteomes" id="UP000694558"/>
    </source>
</evidence>
<accession>A0A8D3ATT3</accession>
<dbReference type="GO" id="GO:0005737">
    <property type="term" value="C:cytoplasm"/>
    <property type="evidence" value="ECO:0007669"/>
    <property type="project" value="UniProtKB-ARBA"/>
</dbReference>
<feature type="compositionally biased region" description="Pro residues" evidence="3">
    <location>
        <begin position="372"/>
        <end position="389"/>
    </location>
</feature>
<dbReference type="FunFam" id="3.30.505.10:FF:000016">
    <property type="entry name" value="B-cell linker protein isoform 2"/>
    <property type="match status" value="1"/>
</dbReference>
<dbReference type="InterPro" id="IPR051751">
    <property type="entry name" value="Immunoreceptor_sig_adapters"/>
</dbReference>
<dbReference type="Gene3D" id="3.30.505.10">
    <property type="entry name" value="SH2 domain"/>
    <property type="match status" value="1"/>
</dbReference>
<dbReference type="PANTHER" id="PTHR14098:SF3">
    <property type="entry name" value="B-CELL LINKER PROTEIN"/>
    <property type="match status" value="1"/>
</dbReference>
<feature type="region of interest" description="Disordered" evidence="3">
    <location>
        <begin position="430"/>
        <end position="458"/>
    </location>
</feature>
<reference evidence="5" key="2">
    <citation type="submission" date="2025-08" db="UniProtKB">
        <authorList>
            <consortium name="Ensembl"/>
        </authorList>
    </citation>
    <scope>IDENTIFICATION</scope>
</reference>